<sequence>MDTGLESVRLTTPKLYSEGDNRMPTERYDRANTAREARWRTLMSAAQEGDNTAYATLLTEMLPLLRRSVAYKRPGASDVEDIVQEILISIHTVRHTYDPGRPFMPWLMTIVARRAIDALRRQSARSAHETTVDVLPETFSGDDAKSEQEVSDDQEFLRRALSQLPDGQREAIELMKIRGLSLQEASVATGRSVASLKVSVHRAIKTMRDYLKKESSKR</sequence>
<dbReference type="PANTHER" id="PTHR43133">
    <property type="entry name" value="RNA POLYMERASE ECF-TYPE SIGMA FACTO"/>
    <property type="match status" value="1"/>
</dbReference>
<comment type="similarity">
    <text evidence="1">Belongs to the sigma-70 factor family. ECF subfamily.</text>
</comment>
<evidence type="ECO:0000256" key="1">
    <source>
        <dbReference type="ARBA" id="ARBA00010641"/>
    </source>
</evidence>
<dbReference type="InterPro" id="IPR013325">
    <property type="entry name" value="RNA_pol_sigma_r2"/>
</dbReference>
<dbReference type="CDD" id="cd06171">
    <property type="entry name" value="Sigma70_r4"/>
    <property type="match status" value="1"/>
</dbReference>
<evidence type="ECO:0000256" key="4">
    <source>
        <dbReference type="ARBA" id="ARBA00023125"/>
    </source>
</evidence>
<keyword evidence="2" id="KW-0805">Transcription regulation</keyword>
<organism evidence="9 10">
    <name type="scientific">Methylocystis iwaonis</name>
    <dbReference type="NCBI Taxonomy" id="2885079"/>
    <lineage>
        <taxon>Bacteria</taxon>
        <taxon>Pseudomonadati</taxon>
        <taxon>Pseudomonadota</taxon>
        <taxon>Alphaproteobacteria</taxon>
        <taxon>Hyphomicrobiales</taxon>
        <taxon>Methylocystaceae</taxon>
        <taxon>Methylocystis</taxon>
    </lineage>
</organism>
<feature type="domain" description="RNA polymerase sigma factor 70 region 4 type 2" evidence="8">
    <location>
        <begin position="157"/>
        <end position="207"/>
    </location>
</feature>
<dbReference type="Pfam" id="PF04542">
    <property type="entry name" value="Sigma70_r2"/>
    <property type="match status" value="1"/>
</dbReference>
<evidence type="ECO:0000259" key="8">
    <source>
        <dbReference type="Pfam" id="PF08281"/>
    </source>
</evidence>
<dbReference type="InterPro" id="IPR007627">
    <property type="entry name" value="RNA_pol_sigma70_r2"/>
</dbReference>
<evidence type="ECO:0000256" key="5">
    <source>
        <dbReference type="ARBA" id="ARBA00023163"/>
    </source>
</evidence>
<keyword evidence="5" id="KW-0804">Transcription</keyword>
<dbReference type="Gene3D" id="1.10.1740.10">
    <property type="match status" value="1"/>
</dbReference>
<dbReference type="InterPro" id="IPR013324">
    <property type="entry name" value="RNA_pol_sigma_r3/r4-like"/>
</dbReference>
<dbReference type="SUPFAM" id="SSF88946">
    <property type="entry name" value="Sigma2 domain of RNA polymerase sigma factors"/>
    <property type="match status" value="1"/>
</dbReference>
<dbReference type="Gene3D" id="1.10.10.10">
    <property type="entry name" value="Winged helix-like DNA-binding domain superfamily/Winged helix DNA-binding domain"/>
    <property type="match status" value="1"/>
</dbReference>
<evidence type="ECO:0000259" key="7">
    <source>
        <dbReference type="Pfam" id="PF04542"/>
    </source>
</evidence>
<dbReference type="PANTHER" id="PTHR43133:SF58">
    <property type="entry name" value="ECF RNA POLYMERASE SIGMA FACTOR SIGD"/>
    <property type="match status" value="1"/>
</dbReference>
<accession>A0ABN6VBH2</accession>
<reference evidence="9 10" key="1">
    <citation type="journal article" date="2023" name="Int. J. Syst. Evol. Microbiol.">
        <title>Methylocystis iwaonis sp. nov., a type II methane-oxidizing bacterium from surface soil of a rice paddy field in Japan, and emended description of the genus Methylocystis (ex Whittenbury et al. 1970) Bowman et al. 1993.</title>
        <authorList>
            <person name="Kaise H."/>
            <person name="Sawadogo J.B."/>
            <person name="Alam M.S."/>
            <person name="Ueno C."/>
            <person name="Dianou D."/>
            <person name="Shinjo R."/>
            <person name="Asakawa S."/>
        </authorList>
    </citation>
    <scope>NUCLEOTIDE SEQUENCE [LARGE SCALE GENOMIC DNA]</scope>
    <source>
        <strain evidence="9 10">SS37A-Re</strain>
    </source>
</reference>
<name>A0ABN6VBH2_9HYPH</name>
<keyword evidence="3" id="KW-0731">Sigma factor</keyword>
<evidence type="ECO:0000313" key="9">
    <source>
        <dbReference type="EMBL" id="BDV32536.1"/>
    </source>
</evidence>
<dbReference type="InterPro" id="IPR014284">
    <property type="entry name" value="RNA_pol_sigma-70_dom"/>
</dbReference>
<dbReference type="InterPro" id="IPR039425">
    <property type="entry name" value="RNA_pol_sigma-70-like"/>
</dbReference>
<dbReference type="RefSeq" id="WP_281929641.1">
    <property type="nucleotide sequence ID" value="NZ_AP027142.1"/>
</dbReference>
<protein>
    <submittedName>
        <fullName evidence="9">RNA polymerase sigma factor</fullName>
    </submittedName>
</protein>
<dbReference type="NCBIfam" id="TIGR02937">
    <property type="entry name" value="sigma70-ECF"/>
    <property type="match status" value="1"/>
</dbReference>
<evidence type="ECO:0000256" key="6">
    <source>
        <dbReference type="SAM" id="MobiDB-lite"/>
    </source>
</evidence>
<dbReference type="Proteomes" id="UP001317629">
    <property type="component" value="Chromosome"/>
</dbReference>
<dbReference type="Pfam" id="PF08281">
    <property type="entry name" value="Sigma70_r4_2"/>
    <property type="match status" value="1"/>
</dbReference>
<feature type="region of interest" description="Disordered" evidence="6">
    <location>
        <begin position="1"/>
        <end position="25"/>
    </location>
</feature>
<dbReference type="SUPFAM" id="SSF88659">
    <property type="entry name" value="Sigma3 and sigma4 domains of RNA polymerase sigma factors"/>
    <property type="match status" value="1"/>
</dbReference>
<evidence type="ECO:0000313" key="10">
    <source>
        <dbReference type="Proteomes" id="UP001317629"/>
    </source>
</evidence>
<feature type="domain" description="RNA polymerase sigma-70 region 2" evidence="7">
    <location>
        <begin position="59"/>
        <end position="123"/>
    </location>
</feature>
<dbReference type="InterPro" id="IPR036388">
    <property type="entry name" value="WH-like_DNA-bd_sf"/>
</dbReference>
<gene>
    <name evidence="9" type="primary">SigD</name>
    <name evidence="9" type="ORF">SS37A_00650</name>
</gene>
<keyword evidence="4" id="KW-0238">DNA-binding</keyword>
<dbReference type="InterPro" id="IPR013249">
    <property type="entry name" value="RNA_pol_sigma70_r4_t2"/>
</dbReference>
<keyword evidence="10" id="KW-1185">Reference proteome</keyword>
<dbReference type="EMBL" id="AP027142">
    <property type="protein sequence ID" value="BDV32536.1"/>
    <property type="molecule type" value="Genomic_DNA"/>
</dbReference>
<proteinExistence type="inferred from homology"/>
<evidence type="ECO:0000256" key="2">
    <source>
        <dbReference type="ARBA" id="ARBA00023015"/>
    </source>
</evidence>
<evidence type="ECO:0000256" key="3">
    <source>
        <dbReference type="ARBA" id="ARBA00023082"/>
    </source>
</evidence>